<keyword evidence="3" id="KW-0378">Hydrolase</keyword>
<evidence type="ECO:0000256" key="3">
    <source>
        <dbReference type="ARBA" id="ARBA00022801"/>
    </source>
</evidence>
<feature type="binding site" evidence="6">
    <location>
        <position position="22"/>
    </location>
    <ligand>
        <name>Ca(2+)</name>
        <dbReference type="ChEBI" id="CHEBI:29108"/>
    </ligand>
</feature>
<feature type="binding site" evidence="7">
    <location>
        <position position="73"/>
    </location>
    <ligand>
        <name>Zn(2+)</name>
        <dbReference type="ChEBI" id="CHEBI:29105"/>
        <note>catalytic</note>
    </ligand>
</feature>
<comment type="subcellular location">
    <subcellularLocation>
        <location evidence="1">Membrane</location>
        <topology evidence="1">Multi-pass membrane protein</topology>
    </subcellularLocation>
</comment>
<dbReference type="GO" id="GO:0046872">
    <property type="term" value="F:metal ion binding"/>
    <property type="evidence" value="ECO:0007669"/>
    <property type="project" value="UniProtKB-KW"/>
</dbReference>
<dbReference type="OrthoDB" id="277121at2"/>
<evidence type="ECO:0000313" key="9">
    <source>
        <dbReference type="EMBL" id="RIA55174.1"/>
    </source>
</evidence>
<dbReference type="EMBL" id="QXDF01000001">
    <property type="protein sequence ID" value="RIA55174.1"/>
    <property type="molecule type" value="Genomic_DNA"/>
</dbReference>
<organism evidence="9 10">
    <name type="scientific">Dichotomicrobium thermohalophilum</name>
    <dbReference type="NCBI Taxonomy" id="933063"/>
    <lineage>
        <taxon>Bacteria</taxon>
        <taxon>Pseudomonadati</taxon>
        <taxon>Pseudomonadota</taxon>
        <taxon>Alphaproteobacteria</taxon>
        <taxon>Hyphomicrobiales</taxon>
        <taxon>Hyphomicrobiaceae</taxon>
        <taxon>Dichotomicrobium</taxon>
    </lineage>
</organism>
<evidence type="ECO:0000256" key="5">
    <source>
        <dbReference type="ARBA" id="ARBA00023136"/>
    </source>
</evidence>
<evidence type="ECO:0000256" key="2">
    <source>
        <dbReference type="ARBA" id="ARBA00022692"/>
    </source>
</evidence>
<evidence type="ECO:0000256" key="6">
    <source>
        <dbReference type="PIRSR" id="PIRSR608901-1"/>
    </source>
</evidence>
<dbReference type="GO" id="GO:0016020">
    <property type="term" value="C:membrane"/>
    <property type="evidence" value="ECO:0007669"/>
    <property type="project" value="UniProtKB-SubCell"/>
</dbReference>
<keyword evidence="2 8" id="KW-0812">Transmembrane</keyword>
<keyword evidence="6" id="KW-0479">Metal-binding</keyword>
<evidence type="ECO:0000256" key="1">
    <source>
        <dbReference type="ARBA" id="ARBA00004141"/>
    </source>
</evidence>
<feature type="transmembrane region" description="Helical" evidence="8">
    <location>
        <begin position="186"/>
        <end position="202"/>
    </location>
</feature>
<proteinExistence type="predicted"/>
<dbReference type="Proteomes" id="UP000266273">
    <property type="component" value="Unassembled WGS sequence"/>
</dbReference>
<feature type="binding site" evidence="7">
    <location>
        <position position="225"/>
    </location>
    <ligand>
        <name>Zn(2+)</name>
        <dbReference type="ChEBI" id="CHEBI:29105"/>
        <note>catalytic</note>
    </ligand>
</feature>
<keyword evidence="5 8" id="KW-0472">Membrane</keyword>
<feature type="transmembrane region" description="Helical" evidence="8">
    <location>
        <begin position="26"/>
        <end position="44"/>
    </location>
</feature>
<protein>
    <submittedName>
        <fullName evidence="9">Ceramidase</fullName>
    </submittedName>
</protein>
<dbReference type="RefSeq" id="WP_119060114.1">
    <property type="nucleotide sequence ID" value="NZ_QXDF01000001.1"/>
</dbReference>
<feature type="transmembrane region" description="Helical" evidence="8">
    <location>
        <begin position="79"/>
        <end position="100"/>
    </location>
</feature>
<evidence type="ECO:0000256" key="4">
    <source>
        <dbReference type="ARBA" id="ARBA00022989"/>
    </source>
</evidence>
<keyword evidence="10" id="KW-1185">Reference proteome</keyword>
<gene>
    <name evidence="9" type="ORF">BXY53_0227</name>
</gene>
<dbReference type="GO" id="GO:0006672">
    <property type="term" value="P:ceramide metabolic process"/>
    <property type="evidence" value="ECO:0007669"/>
    <property type="project" value="InterPro"/>
</dbReference>
<sequence>MDWSQKVFAYCERGLSPAFWAEPVNATTNVAFLIAALAALALLYREPNHKRTVTRHLLIALVFIIGIGSFLFHTFATRWAAVADVAPIGIFMLAYLVFALRRFVGANVFWSLVGLALFIGAMMAAGRLQCWDGQVGFNLDIPEGARGRCLNGSVGYLPAWGSMLLIGGYLSAFASDAFTRRRTGPLVLTAGIVFTASIAFRSLDMALCQTVAIAGTSIGTHFMWHVLNAVTLFLLLVAAIRHPLGRERQEITPPRPARAY</sequence>
<keyword evidence="6" id="KW-0106">Calcium</keyword>
<comment type="cofactor">
    <cofactor evidence="7">
        <name>Zn(2+)</name>
        <dbReference type="ChEBI" id="CHEBI:29105"/>
    </cofactor>
</comment>
<feature type="transmembrane region" description="Helical" evidence="8">
    <location>
        <begin position="222"/>
        <end position="240"/>
    </location>
</feature>
<dbReference type="GO" id="GO:0016811">
    <property type="term" value="F:hydrolase activity, acting on carbon-nitrogen (but not peptide) bonds, in linear amides"/>
    <property type="evidence" value="ECO:0007669"/>
    <property type="project" value="InterPro"/>
</dbReference>
<feature type="transmembrane region" description="Helical" evidence="8">
    <location>
        <begin position="156"/>
        <end position="174"/>
    </location>
</feature>
<evidence type="ECO:0000313" key="10">
    <source>
        <dbReference type="Proteomes" id="UP000266273"/>
    </source>
</evidence>
<dbReference type="InterPro" id="IPR008901">
    <property type="entry name" value="ACER"/>
</dbReference>
<feature type="binding site" evidence="7">
    <location>
        <position position="221"/>
    </location>
    <ligand>
        <name>Zn(2+)</name>
        <dbReference type="ChEBI" id="CHEBI:29105"/>
        <note>catalytic</note>
    </ligand>
</feature>
<feature type="transmembrane region" description="Helical" evidence="8">
    <location>
        <begin position="56"/>
        <end position="73"/>
    </location>
</feature>
<evidence type="ECO:0000256" key="8">
    <source>
        <dbReference type="SAM" id="Phobius"/>
    </source>
</evidence>
<comment type="caution">
    <text evidence="9">The sequence shown here is derived from an EMBL/GenBank/DDBJ whole genome shotgun (WGS) entry which is preliminary data.</text>
</comment>
<dbReference type="AlphaFoldDB" id="A0A397QAM5"/>
<feature type="transmembrane region" description="Helical" evidence="8">
    <location>
        <begin position="107"/>
        <end position="125"/>
    </location>
</feature>
<reference evidence="9 10" key="1">
    <citation type="submission" date="2018-08" db="EMBL/GenBank/DDBJ databases">
        <title>Genomic Encyclopedia of Archaeal and Bacterial Type Strains, Phase II (KMG-II): from individual species to whole genera.</title>
        <authorList>
            <person name="Goeker M."/>
        </authorList>
    </citation>
    <scope>NUCLEOTIDE SEQUENCE [LARGE SCALE GENOMIC DNA]</scope>
    <source>
        <strain evidence="9 10">DSM 5002</strain>
    </source>
</reference>
<keyword evidence="7" id="KW-0862">Zinc</keyword>
<keyword evidence="4 8" id="KW-1133">Transmembrane helix</keyword>
<evidence type="ECO:0000256" key="7">
    <source>
        <dbReference type="PIRSR" id="PIRSR608901-2"/>
    </source>
</evidence>
<accession>A0A397QAM5</accession>
<name>A0A397QAM5_9HYPH</name>
<dbReference type="Pfam" id="PF05875">
    <property type="entry name" value="Ceramidase"/>
    <property type="match status" value="1"/>
</dbReference>